<reference evidence="2 3" key="1">
    <citation type="submission" date="2018-01" db="EMBL/GenBank/DDBJ databases">
        <title>Genomic Encyclopedia of Archaeal and Bacterial Type Strains, Phase II (KMG-II): from individual species to whole genera.</title>
        <authorList>
            <person name="Goeker M."/>
        </authorList>
    </citation>
    <scope>NUCLEOTIDE SEQUENCE [LARGE SCALE GENOMIC DNA]</scope>
    <source>
        <strain evidence="2 3">DSM 12048</strain>
    </source>
</reference>
<dbReference type="AlphaFoldDB" id="A0A2S5JJI2"/>
<evidence type="ECO:0000256" key="1">
    <source>
        <dbReference type="SAM" id="Phobius"/>
    </source>
</evidence>
<protein>
    <recommendedName>
        <fullName evidence="4">Component of SufBCD complex</fullName>
    </recommendedName>
</protein>
<organism evidence="2 3">
    <name type="scientific">Albidovulum inexpectatum</name>
    <dbReference type="NCBI Taxonomy" id="196587"/>
    <lineage>
        <taxon>Bacteria</taxon>
        <taxon>Pseudomonadati</taxon>
        <taxon>Pseudomonadota</taxon>
        <taxon>Alphaproteobacteria</taxon>
        <taxon>Rhodobacterales</taxon>
        <taxon>Paracoccaceae</taxon>
        <taxon>Albidovulum</taxon>
    </lineage>
</organism>
<dbReference type="EMBL" id="PRDS01000002">
    <property type="protein sequence ID" value="PPB81528.1"/>
    <property type="molecule type" value="Genomic_DNA"/>
</dbReference>
<gene>
    <name evidence="2" type="ORF">LV82_00737</name>
</gene>
<evidence type="ECO:0000313" key="2">
    <source>
        <dbReference type="EMBL" id="PPB81528.1"/>
    </source>
</evidence>
<dbReference type="OrthoDB" id="7847071at2"/>
<evidence type="ECO:0000313" key="3">
    <source>
        <dbReference type="Proteomes" id="UP000239736"/>
    </source>
</evidence>
<proteinExistence type="predicted"/>
<keyword evidence="1" id="KW-0472">Membrane</keyword>
<dbReference type="RefSeq" id="WP_104069377.1">
    <property type="nucleotide sequence ID" value="NZ_PRDS01000002.1"/>
</dbReference>
<sequence length="175" mass="19354">MDLKTQIFDLIDLRSFSNLWYWIALAVTWSTTSHWILGVPFDMVVRARRLGGQATQDLETLVRIHIGRITYIVDEAGTLLSAMIGFILSVLATTGFVYGAEFSQAVFLIAAPLTIVAVISVRAARAIQARGLRGEGLMRHLSVLRLGIQIIGMISIFITAFWGMLQNYNVSILPG</sequence>
<evidence type="ECO:0008006" key="4">
    <source>
        <dbReference type="Google" id="ProtNLM"/>
    </source>
</evidence>
<feature type="transmembrane region" description="Helical" evidence="1">
    <location>
        <begin position="78"/>
        <end position="99"/>
    </location>
</feature>
<comment type="caution">
    <text evidence="2">The sequence shown here is derived from an EMBL/GenBank/DDBJ whole genome shotgun (WGS) entry which is preliminary data.</text>
</comment>
<accession>A0A2S5JJI2</accession>
<keyword evidence="1" id="KW-1133">Transmembrane helix</keyword>
<dbReference type="Proteomes" id="UP000239736">
    <property type="component" value="Unassembled WGS sequence"/>
</dbReference>
<name>A0A2S5JJI2_9RHOB</name>
<keyword evidence="1" id="KW-0812">Transmembrane</keyword>
<feature type="transmembrane region" description="Helical" evidence="1">
    <location>
        <begin position="20"/>
        <end position="41"/>
    </location>
</feature>
<feature type="transmembrane region" description="Helical" evidence="1">
    <location>
        <begin position="105"/>
        <end position="123"/>
    </location>
</feature>
<feature type="transmembrane region" description="Helical" evidence="1">
    <location>
        <begin position="143"/>
        <end position="165"/>
    </location>
</feature>
<keyword evidence="3" id="KW-1185">Reference proteome</keyword>